<dbReference type="EMBL" id="MEUI01000011">
    <property type="protein sequence ID" value="OGC35007.1"/>
    <property type="molecule type" value="Genomic_DNA"/>
</dbReference>
<name>A0A1F4TQU4_UNCSA</name>
<proteinExistence type="predicted"/>
<protein>
    <submittedName>
        <fullName evidence="1">Uncharacterized protein</fullName>
    </submittedName>
</protein>
<dbReference type="Proteomes" id="UP000177309">
    <property type="component" value="Unassembled WGS sequence"/>
</dbReference>
<accession>A0A1F4TQU4</accession>
<evidence type="ECO:0000313" key="1">
    <source>
        <dbReference type="EMBL" id="OGC35007.1"/>
    </source>
</evidence>
<dbReference type="AlphaFoldDB" id="A0A1F4TQU4"/>
<comment type="caution">
    <text evidence="1">The sequence shown here is derived from an EMBL/GenBank/DDBJ whole genome shotgun (WGS) entry which is preliminary data.</text>
</comment>
<evidence type="ECO:0000313" key="2">
    <source>
        <dbReference type="Proteomes" id="UP000177309"/>
    </source>
</evidence>
<organism evidence="1 2">
    <name type="scientific">candidate division WOR-1 bacterium RIFOXYC2_FULL_41_25</name>
    <dbReference type="NCBI Taxonomy" id="1802586"/>
    <lineage>
        <taxon>Bacteria</taxon>
        <taxon>Bacillati</taxon>
        <taxon>Saganbacteria</taxon>
    </lineage>
</organism>
<gene>
    <name evidence="1" type="ORF">A2462_05375</name>
</gene>
<reference evidence="1 2" key="1">
    <citation type="journal article" date="2016" name="Nat. Commun.">
        <title>Thousands of microbial genomes shed light on interconnected biogeochemical processes in an aquifer system.</title>
        <authorList>
            <person name="Anantharaman K."/>
            <person name="Brown C.T."/>
            <person name="Hug L.A."/>
            <person name="Sharon I."/>
            <person name="Castelle C.J."/>
            <person name="Probst A.J."/>
            <person name="Thomas B.C."/>
            <person name="Singh A."/>
            <person name="Wilkins M.J."/>
            <person name="Karaoz U."/>
            <person name="Brodie E.L."/>
            <person name="Williams K.H."/>
            <person name="Hubbard S.S."/>
            <person name="Banfield J.F."/>
        </authorList>
    </citation>
    <scope>NUCLEOTIDE SEQUENCE [LARGE SCALE GENOMIC DNA]</scope>
</reference>
<sequence>MLKNIKTVFSGFGKAGEKVSQQDGVYTLEGEGTDIGCNIVLLDEMPTPSLLEFEVRGKLDKKEDWTRLRVEIFDCSNLSEAATSYEDDYLTVDLDPKNFKHMSFPILGIVKKPHRVQFMVVGPSHSRLEIKNVCLR</sequence>